<dbReference type="RefSeq" id="WP_151968808.1">
    <property type="nucleotide sequence ID" value="NZ_AP019860.1"/>
</dbReference>
<feature type="region of interest" description="Disordered" evidence="4">
    <location>
        <begin position="823"/>
        <end position="867"/>
    </location>
</feature>
<feature type="compositionally biased region" description="Acidic residues" evidence="4">
    <location>
        <begin position="830"/>
        <end position="860"/>
    </location>
</feature>
<evidence type="ECO:0000256" key="3">
    <source>
        <dbReference type="ARBA" id="ARBA00023136"/>
    </source>
</evidence>
<comment type="subcellular location">
    <subcellularLocation>
        <location evidence="1">Membrane</location>
    </subcellularLocation>
</comment>
<dbReference type="InterPro" id="IPR016024">
    <property type="entry name" value="ARM-type_fold"/>
</dbReference>
<reference evidence="5 6" key="1">
    <citation type="submission" date="2019-08" db="EMBL/GenBank/DDBJ databases">
        <title>Complete genome sequence of Candidatus Uab amorphum.</title>
        <authorList>
            <person name="Shiratori T."/>
            <person name="Suzuki S."/>
            <person name="Kakizawa Y."/>
            <person name="Ishida K."/>
        </authorList>
    </citation>
    <scope>NUCLEOTIDE SEQUENCE [LARGE SCALE GENOMIC DNA]</scope>
    <source>
        <strain evidence="5 6">SRT547</strain>
    </source>
</reference>
<evidence type="ECO:0000256" key="4">
    <source>
        <dbReference type="SAM" id="MobiDB-lite"/>
    </source>
</evidence>
<protein>
    <recommendedName>
        <fullName evidence="7">Secretin/TonB short N-terminal domain-containing protein</fullName>
    </recommendedName>
</protein>
<dbReference type="OrthoDB" id="254495at2"/>
<dbReference type="Proteomes" id="UP000326354">
    <property type="component" value="Chromosome"/>
</dbReference>
<accession>A0A5S9F3N0</accession>
<evidence type="ECO:0000313" key="5">
    <source>
        <dbReference type="EMBL" id="BBM84668.1"/>
    </source>
</evidence>
<evidence type="ECO:0008006" key="7">
    <source>
        <dbReference type="Google" id="ProtNLM"/>
    </source>
</evidence>
<dbReference type="GO" id="GO:0015627">
    <property type="term" value="C:type II protein secretion system complex"/>
    <property type="evidence" value="ECO:0007669"/>
    <property type="project" value="TreeGrafter"/>
</dbReference>
<keyword evidence="3" id="KW-0472">Membrane</keyword>
<dbReference type="EMBL" id="AP019860">
    <property type="protein sequence ID" value="BBM84668.1"/>
    <property type="molecule type" value="Genomic_DNA"/>
</dbReference>
<dbReference type="GO" id="GO:0009306">
    <property type="term" value="P:protein secretion"/>
    <property type="evidence" value="ECO:0007669"/>
    <property type="project" value="TreeGrafter"/>
</dbReference>
<evidence type="ECO:0000256" key="2">
    <source>
        <dbReference type="ARBA" id="ARBA00022729"/>
    </source>
</evidence>
<dbReference type="PANTHER" id="PTHR30332:SF24">
    <property type="entry name" value="SECRETIN GSPD-RELATED"/>
    <property type="match status" value="1"/>
</dbReference>
<dbReference type="GO" id="GO:0016020">
    <property type="term" value="C:membrane"/>
    <property type="evidence" value="ECO:0007669"/>
    <property type="project" value="UniProtKB-SubCell"/>
</dbReference>
<gene>
    <name evidence="5" type="ORF">UABAM_03029</name>
</gene>
<sequence length="867" mass="99791">MNRIILLFFCFLSVNFAQDFLSKAEKRIHDKLNSVEVTLDFTETPFADVIRFIRLTSEINIVVDRRVTKRLEKEGTRVTLSVEELKLRTALDLLCQFYNLKAIFRSDVLFILDAERVTGRAFVKTYDIRNLCFPSRPISDNKQTQVVFRELPDTSERLKNIIVSVIEPNSWKDGNRIHINNGLLIVKNKARAHRKISSLLKRLGESHDAISMVVSLYIVDNYDMKRKYYSTRTLLHRCKISGVENTVSCLSTNKNNVNFSMALLPCVFQKKGIKIYSDVVFQYSTREYRDQGVALVVNGKESVLSVLPTPDEGKTLMICARVVSHSLKKEAQRPNEDVDSRKVEYQLHNERMTINFSEAPLFEVIDFLRTTTGINIIISPEAIEYNSLCEIAVKRLRVSSILELILAGSHKKNDVSSSGLTYRIENGVIIIVPQDKISKTMRSYYVGDLLNYREKLVVDKQEFFTKEIHKKILQLAKDAKDKETQQLYRNMIGEIHSVEEVDVKKELQNFITDKNASQGFVELYGGQLIVYGASGFHENVVNTIESLRKSFSGNVFIQCSFGKRYSMARAVQNKSFFSINTKFSDDTVALKIRPTIHGDHTWLEIEYKTPNVQGNVITKVKNGKDHVVADVGGQQLRVTVSISDLLHDYQQYLKTILKDAAQQFLKKKNRNTEYIFEVYKSMIEVFSHDESQEILHKQIIPVLISRLPQEKVSMQLRILQILQKQNDSSPQMVTMVKKLLDSAKPEVVSNVIPLLTHYGWDSDYTQEMVSLLLGLLQKDAQRKKAIKALQELLPSADESRWKKDAITTVMKYTNEWTAEQWFGTKYSSDSDSEDDVWDDEEYEDDDYEDEDDDDEDDKDDKDDKGDK</sequence>
<dbReference type="KEGG" id="uam:UABAM_03029"/>
<dbReference type="SUPFAM" id="SSF48371">
    <property type="entry name" value="ARM repeat"/>
    <property type="match status" value="1"/>
</dbReference>
<proteinExistence type="predicted"/>
<name>A0A5S9F3N0_UABAM</name>
<keyword evidence="6" id="KW-1185">Reference proteome</keyword>
<dbReference type="AlphaFoldDB" id="A0A5S9F3N0"/>
<keyword evidence="2" id="KW-0732">Signal</keyword>
<dbReference type="PANTHER" id="PTHR30332">
    <property type="entry name" value="PROBABLE GENERAL SECRETION PATHWAY PROTEIN D"/>
    <property type="match status" value="1"/>
</dbReference>
<evidence type="ECO:0000313" key="6">
    <source>
        <dbReference type="Proteomes" id="UP000326354"/>
    </source>
</evidence>
<evidence type="ECO:0000256" key="1">
    <source>
        <dbReference type="ARBA" id="ARBA00004370"/>
    </source>
</evidence>
<organism evidence="5 6">
    <name type="scientific">Uabimicrobium amorphum</name>
    <dbReference type="NCBI Taxonomy" id="2596890"/>
    <lineage>
        <taxon>Bacteria</taxon>
        <taxon>Pseudomonadati</taxon>
        <taxon>Planctomycetota</taxon>
        <taxon>Candidatus Uabimicrobiia</taxon>
        <taxon>Candidatus Uabimicrobiales</taxon>
        <taxon>Candidatus Uabimicrobiaceae</taxon>
        <taxon>Candidatus Uabimicrobium</taxon>
    </lineage>
</organism>
<dbReference type="InterPro" id="IPR050810">
    <property type="entry name" value="Bact_Secretion_Sys_Channel"/>
</dbReference>